<dbReference type="Gene3D" id="3.30.1490.150">
    <property type="entry name" value="Hypothetical protein ph0010, domain 2"/>
    <property type="match status" value="1"/>
</dbReference>
<dbReference type="HAMAP" id="MF_00055">
    <property type="entry name" value="MEMO1"/>
    <property type="match status" value="1"/>
</dbReference>
<dbReference type="EMBL" id="FUYV01000016">
    <property type="protein sequence ID" value="SKC23001.1"/>
    <property type="molecule type" value="Genomic_DNA"/>
</dbReference>
<dbReference type="InterPro" id="IPR027623">
    <property type="entry name" value="AmmeMemoSam_A"/>
</dbReference>
<dbReference type="Gene3D" id="3.30.700.20">
    <property type="entry name" value="Hypothetical protein ph0010, domain 1"/>
    <property type="match status" value="1"/>
</dbReference>
<dbReference type="Pfam" id="PF01871">
    <property type="entry name" value="AMMECR1"/>
    <property type="match status" value="1"/>
</dbReference>
<gene>
    <name evidence="4" type="ORF">SAMN03080601_02633</name>
</gene>
<dbReference type="RefSeq" id="WP_079558335.1">
    <property type="nucleotide sequence ID" value="NZ_CP021904.1"/>
</dbReference>
<dbReference type="InterPro" id="IPR036071">
    <property type="entry name" value="AMMECR1_dom_sf"/>
</dbReference>
<dbReference type="STRING" id="889453.SAMN03080601_02633"/>
<dbReference type="Pfam" id="PF01875">
    <property type="entry name" value="Memo"/>
    <property type="match status" value="1"/>
</dbReference>
<dbReference type="InterPro" id="IPR002737">
    <property type="entry name" value="MEMO1_fam"/>
</dbReference>
<dbReference type="Proteomes" id="UP000191055">
    <property type="component" value="Unassembled WGS sequence"/>
</dbReference>
<reference evidence="4 5" key="1">
    <citation type="submission" date="2017-02" db="EMBL/GenBank/DDBJ databases">
        <authorList>
            <person name="Peterson S.W."/>
        </authorList>
    </citation>
    <scope>NUCLEOTIDE SEQUENCE [LARGE SCALE GENOMIC DNA]</scope>
    <source>
        <strain evidence="4 5">DSM 24412</strain>
    </source>
</reference>
<dbReference type="PANTHER" id="PTHR11060">
    <property type="entry name" value="PROTEIN MEMO1"/>
    <property type="match status" value="1"/>
</dbReference>
<dbReference type="AlphaFoldDB" id="A0A1T5HR45"/>
<evidence type="ECO:0000259" key="3">
    <source>
        <dbReference type="PROSITE" id="PS51112"/>
    </source>
</evidence>
<comment type="similarity">
    <text evidence="1 2">Belongs to the MEMO1 family.</text>
</comment>
<evidence type="ECO:0000256" key="1">
    <source>
        <dbReference type="ARBA" id="ARBA00006315"/>
    </source>
</evidence>
<dbReference type="NCBIfam" id="TIGR04336">
    <property type="entry name" value="AmmeMemoSam_B"/>
    <property type="match status" value="1"/>
</dbReference>
<dbReference type="NCBIfam" id="TIGR04335">
    <property type="entry name" value="AmmeMemoSam_A"/>
    <property type="match status" value="1"/>
</dbReference>
<keyword evidence="5" id="KW-1185">Reference proteome</keyword>
<dbReference type="OrthoDB" id="9785549at2"/>
<dbReference type="KEGG" id="asx:CDL62_04340"/>
<sequence>MEVKREPAVAGLFYEDNPALLLEQIKSLFTGTEVPVGKDHVKALILPHAGYIFSGEVAATGINRIDPNSRYENIFLIGTSHRISFNGASLYQGDYFITPLGAIPVNHELVRTISSESLCFNYNSDAHIKEHSLEVQLPLLQYHLQYNFNIVPILIGTRSLETCGEIAAVLEPYFNQNNLFIISTDFSHYPNYNDAVELDTETAKAIIENNPELLLKTLEKHDKENTPGLSTSLCGWSSVLTLMYMTENNTNLKYTHVQYKNSGDSPIGDKAGVVGYHSIVITESQNEFELLKNEQEWLIRCALNTIKDAINSRSTNLPEDEIPDGVKIYAGAFVSVYLNNELNGCIGHIGSDEPLWKNVIRCARAAATEDNRFSAIVPEDFDKISVEISVLTPPKMIDNIELIIPGKHGILIKKGSQQGTFLPQVAKKMNWNTLEMLEHCSHDKAKIGKDGWEKSEIYIYEAIVFKSNQA</sequence>
<dbReference type="Gene3D" id="3.40.830.10">
    <property type="entry name" value="LigB-like"/>
    <property type="match status" value="1"/>
</dbReference>
<proteinExistence type="inferred from homology"/>
<dbReference type="InterPro" id="IPR027485">
    <property type="entry name" value="AMMECR1_N"/>
</dbReference>
<dbReference type="InterPro" id="IPR002733">
    <property type="entry name" value="AMMECR1_domain"/>
</dbReference>
<dbReference type="PROSITE" id="PS51112">
    <property type="entry name" value="AMMECR1"/>
    <property type="match status" value="1"/>
</dbReference>
<dbReference type="NCBIfam" id="TIGR00296">
    <property type="entry name" value="TIGR00296 family protein"/>
    <property type="match status" value="1"/>
</dbReference>
<feature type="domain" description="AMMECR1" evidence="3">
    <location>
        <begin position="286"/>
        <end position="470"/>
    </location>
</feature>
<dbReference type="InterPro" id="IPR023473">
    <property type="entry name" value="AMMECR1"/>
</dbReference>
<protein>
    <recommendedName>
        <fullName evidence="2">MEMO1 family protein SAMN03080601_02633</fullName>
    </recommendedName>
</protein>
<dbReference type="CDD" id="cd07361">
    <property type="entry name" value="MEMO_like"/>
    <property type="match status" value="1"/>
</dbReference>
<evidence type="ECO:0000313" key="5">
    <source>
        <dbReference type="Proteomes" id="UP000191055"/>
    </source>
</evidence>
<accession>A0A1T5HR45</accession>
<dbReference type="SUPFAM" id="SSF143447">
    <property type="entry name" value="AMMECR1-like"/>
    <property type="match status" value="1"/>
</dbReference>
<organism evidence="4 5">
    <name type="scientific">Alkalitalea saponilacus</name>
    <dbReference type="NCBI Taxonomy" id="889453"/>
    <lineage>
        <taxon>Bacteria</taxon>
        <taxon>Pseudomonadati</taxon>
        <taxon>Bacteroidota</taxon>
        <taxon>Bacteroidia</taxon>
        <taxon>Marinilabiliales</taxon>
        <taxon>Marinilabiliaceae</taxon>
        <taxon>Alkalitalea</taxon>
    </lineage>
</organism>
<evidence type="ECO:0000256" key="2">
    <source>
        <dbReference type="HAMAP-Rule" id="MF_00055"/>
    </source>
</evidence>
<evidence type="ECO:0000313" key="4">
    <source>
        <dbReference type="EMBL" id="SKC23001.1"/>
    </source>
</evidence>
<dbReference type="PANTHER" id="PTHR11060:SF0">
    <property type="entry name" value="PROTEIN MEMO1"/>
    <property type="match status" value="1"/>
</dbReference>
<name>A0A1T5HR45_9BACT</name>